<reference evidence="2" key="1">
    <citation type="submission" date="2019-04" db="EMBL/GenBank/DDBJ databases">
        <title>Microviridin 1777: A Toxic Chymotrypsin Inhibitor Discovered by a Metabologenomic Approach.</title>
        <authorList>
            <person name="Sieber S."/>
            <person name="Grendelmeier S.M."/>
            <person name="Harris L.A."/>
            <person name="Mitchell D.A."/>
            <person name="Gademann K."/>
        </authorList>
    </citation>
    <scope>NUCLEOTIDE SEQUENCE [LARGE SCALE GENOMIC DNA]</scope>
    <source>
        <strain evidence="2">EAWAG127a</strain>
    </source>
</reference>
<organism evidence="1 2">
    <name type="scientific">Microcystis aeruginosa EAWAG127a</name>
    <dbReference type="NCBI Taxonomy" id="2529855"/>
    <lineage>
        <taxon>Bacteria</taxon>
        <taxon>Bacillati</taxon>
        <taxon>Cyanobacteriota</taxon>
        <taxon>Cyanophyceae</taxon>
        <taxon>Oscillatoriophycideae</taxon>
        <taxon>Chroococcales</taxon>
        <taxon>Microcystaceae</taxon>
        <taxon>Microcystis</taxon>
    </lineage>
</organism>
<protein>
    <submittedName>
        <fullName evidence="1">Uncharacterized protein</fullName>
    </submittedName>
</protein>
<sequence length="123" mass="13785">MLKHYDVTIEGDHIQWLGEKPKAQTLRAILIIEEEPSPSTQTKRTIPTHLIGKGKTLGDIVSPIVDQEDWECKTSAPSPQTNKPIWEIADEIIATIPEESFDQIPTDAAANLDYYLYGNSPQE</sequence>
<proteinExistence type="predicted"/>
<dbReference type="AlphaFoldDB" id="A0A5J5LR30"/>
<dbReference type="EMBL" id="SRLN01000012">
    <property type="protein sequence ID" value="KAB0240072.1"/>
    <property type="molecule type" value="Genomic_DNA"/>
</dbReference>
<dbReference type="Proteomes" id="UP000325636">
    <property type="component" value="Unassembled WGS sequence"/>
</dbReference>
<evidence type="ECO:0000313" key="2">
    <source>
        <dbReference type="Proteomes" id="UP000325636"/>
    </source>
</evidence>
<gene>
    <name evidence="1" type="ORF">EZJ55_05160</name>
</gene>
<dbReference type="RefSeq" id="WP_150975612.1">
    <property type="nucleotide sequence ID" value="NZ_SRLN01000012.1"/>
</dbReference>
<comment type="caution">
    <text evidence="1">The sequence shown here is derived from an EMBL/GenBank/DDBJ whole genome shotgun (WGS) entry which is preliminary data.</text>
</comment>
<accession>A0A5J5LR30</accession>
<name>A0A5J5LR30_MICAE</name>
<evidence type="ECO:0000313" key="1">
    <source>
        <dbReference type="EMBL" id="KAB0240072.1"/>
    </source>
</evidence>